<dbReference type="Proteomes" id="UP000290253">
    <property type="component" value="Unassembled WGS sequence"/>
</dbReference>
<dbReference type="AlphaFoldDB" id="A0A4Q1SKQ8"/>
<dbReference type="Gene3D" id="1.10.287.1260">
    <property type="match status" value="1"/>
</dbReference>
<evidence type="ECO:0000313" key="3">
    <source>
        <dbReference type="Proteomes" id="UP000290253"/>
    </source>
</evidence>
<dbReference type="InterPro" id="IPR008910">
    <property type="entry name" value="MSC_TM_helix"/>
</dbReference>
<proteinExistence type="predicted"/>
<keyword evidence="1" id="KW-0472">Membrane</keyword>
<feature type="transmembrane region" description="Helical" evidence="1">
    <location>
        <begin position="156"/>
        <end position="174"/>
    </location>
</feature>
<comment type="caution">
    <text evidence="2">The sequence shown here is derived from an EMBL/GenBank/DDBJ whole genome shotgun (WGS) entry which is preliminary data.</text>
</comment>
<evidence type="ECO:0000256" key="1">
    <source>
        <dbReference type="SAM" id="Phobius"/>
    </source>
</evidence>
<keyword evidence="1" id="KW-0812">Transmembrane</keyword>
<dbReference type="Pfam" id="PF05552">
    <property type="entry name" value="MS_channel_1st_1"/>
    <property type="match status" value="2"/>
</dbReference>
<dbReference type="EMBL" id="SDMK01000001">
    <property type="protein sequence ID" value="RXS98069.1"/>
    <property type="molecule type" value="Genomic_DNA"/>
</dbReference>
<protein>
    <submittedName>
        <fullName evidence="2">Uncharacterized protein</fullName>
    </submittedName>
</protein>
<feature type="transmembrane region" description="Helical" evidence="1">
    <location>
        <begin position="80"/>
        <end position="101"/>
    </location>
</feature>
<dbReference type="OrthoDB" id="117109at2"/>
<feature type="transmembrane region" description="Helical" evidence="1">
    <location>
        <begin position="113"/>
        <end position="135"/>
    </location>
</feature>
<evidence type="ECO:0000313" key="2">
    <source>
        <dbReference type="EMBL" id="RXS98069.1"/>
    </source>
</evidence>
<feature type="transmembrane region" description="Helical" evidence="1">
    <location>
        <begin position="186"/>
        <end position="207"/>
    </location>
</feature>
<keyword evidence="1" id="KW-1133">Transmembrane helix</keyword>
<gene>
    <name evidence="2" type="ORF">ESZ00_00710</name>
</gene>
<feature type="transmembrane region" description="Helical" evidence="1">
    <location>
        <begin position="20"/>
        <end position="48"/>
    </location>
</feature>
<sequence>MWNQIEQALRDSMSRVTTKIAMLLPGILAFIVALLIFLALGWLFSWLVRSVLTRLRFDERLRKGADTLAEWSPTNTPTTLVTRVVFWIFVALGVLVGVSAFDAASAEPAITAYVFPYLPHIFAAALLFFIGNIVARFLSRSVLITAVNLNLHYARLLATGAKWLVLILTTAMALDHLSIGGQIVDLAFGILFGGIVLALALAVGLGSRDLVSRSLERESARPPEHAPAERLQHF</sequence>
<name>A0A4Q1SKQ8_9BACT</name>
<reference evidence="2 3" key="1">
    <citation type="journal article" date="2016" name="Int. J. Syst. Evol. Microbiol.">
        <title>Acidipila dinghuensis sp. nov., an acidobacterium isolated from forest soil.</title>
        <authorList>
            <person name="Jiang Y.W."/>
            <person name="Wang J."/>
            <person name="Chen M.H."/>
            <person name="Lv Y.Y."/>
            <person name="Qiu L.H."/>
        </authorList>
    </citation>
    <scope>NUCLEOTIDE SEQUENCE [LARGE SCALE GENOMIC DNA]</scope>
    <source>
        <strain evidence="2 3">DHOF10</strain>
    </source>
</reference>
<organism evidence="2 3">
    <name type="scientific">Silvibacterium dinghuense</name>
    <dbReference type="NCBI Taxonomy" id="1560006"/>
    <lineage>
        <taxon>Bacteria</taxon>
        <taxon>Pseudomonadati</taxon>
        <taxon>Acidobacteriota</taxon>
        <taxon>Terriglobia</taxon>
        <taxon>Terriglobales</taxon>
        <taxon>Acidobacteriaceae</taxon>
        <taxon>Silvibacterium</taxon>
    </lineage>
</organism>
<keyword evidence="3" id="KW-1185">Reference proteome</keyword>
<accession>A0A4Q1SKQ8</accession>